<dbReference type="RefSeq" id="WP_149111116.1">
    <property type="nucleotide sequence ID" value="NZ_CP042425.1"/>
</dbReference>
<accession>A0A5C1ADW3</accession>
<keyword evidence="2" id="KW-1185">Reference proteome</keyword>
<evidence type="ECO:0000313" key="2">
    <source>
        <dbReference type="Proteomes" id="UP000324974"/>
    </source>
</evidence>
<gene>
    <name evidence="1" type="ORF">PX52LOC_03327</name>
</gene>
<sequence length="71" mass="7307">MTPGKLGTASGSCPHARQGVAAGTVTFTYPGAAKLSRALRLRGVVPDFRPPDMILADAAHHELPDADAPVT</sequence>
<dbReference type="EMBL" id="CP042425">
    <property type="protein sequence ID" value="QEL16377.1"/>
    <property type="molecule type" value="Genomic_DNA"/>
</dbReference>
<organism evidence="1 2">
    <name type="scientific">Limnoglobus roseus</name>
    <dbReference type="NCBI Taxonomy" id="2598579"/>
    <lineage>
        <taxon>Bacteria</taxon>
        <taxon>Pseudomonadati</taxon>
        <taxon>Planctomycetota</taxon>
        <taxon>Planctomycetia</taxon>
        <taxon>Gemmatales</taxon>
        <taxon>Gemmataceae</taxon>
        <taxon>Limnoglobus</taxon>
    </lineage>
</organism>
<protein>
    <submittedName>
        <fullName evidence="1">Uncharacterized protein</fullName>
    </submittedName>
</protein>
<dbReference type="Proteomes" id="UP000324974">
    <property type="component" value="Chromosome"/>
</dbReference>
<name>A0A5C1ADW3_9BACT</name>
<evidence type="ECO:0000313" key="1">
    <source>
        <dbReference type="EMBL" id="QEL16377.1"/>
    </source>
</evidence>
<reference evidence="2" key="1">
    <citation type="submission" date="2019-08" db="EMBL/GenBank/DDBJ databases">
        <title>Limnoglobus roseus gen. nov., sp. nov., a novel freshwater planctomycete with a giant genome from the family Gemmataceae.</title>
        <authorList>
            <person name="Kulichevskaya I.S."/>
            <person name="Naumoff D.G."/>
            <person name="Miroshnikov K."/>
            <person name="Ivanova A."/>
            <person name="Philippov D.A."/>
            <person name="Hakobyan A."/>
            <person name="Rijpstra I.C."/>
            <person name="Sinninghe Damste J.S."/>
            <person name="Liesack W."/>
            <person name="Dedysh S.N."/>
        </authorList>
    </citation>
    <scope>NUCLEOTIDE SEQUENCE [LARGE SCALE GENOMIC DNA]</scope>
    <source>
        <strain evidence="2">PX52</strain>
    </source>
</reference>
<dbReference type="AlphaFoldDB" id="A0A5C1ADW3"/>
<proteinExistence type="predicted"/>
<dbReference type="OrthoDB" id="9812626at2"/>
<dbReference type="KEGG" id="lrs:PX52LOC_03327"/>